<dbReference type="InterPro" id="IPR000305">
    <property type="entry name" value="GIY-YIG_endonuc"/>
</dbReference>
<feature type="domain" description="GIY-YIG" evidence="1">
    <location>
        <begin position="1"/>
        <end position="77"/>
    </location>
</feature>
<gene>
    <name evidence="2" type="ORF">A3F15_02650</name>
</gene>
<evidence type="ECO:0000259" key="1">
    <source>
        <dbReference type="PROSITE" id="PS50164"/>
    </source>
</evidence>
<protein>
    <recommendedName>
        <fullName evidence="1">GIY-YIG domain-containing protein</fullName>
    </recommendedName>
</protein>
<dbReference type="STRING" id="1802457.A3F15_02650"/>
<dbReference type="Proteomes" id="UP000177078">
    <property type="component" value="Unassembled WGS sequence"/>
</dbReference>
<dbReference type="PROSITE" id="PS50164">
    <property type="entry name" value="GIY_YIG"/>
    <property type="match status" value="1"/>
</dbReference>
<name>A0A1G2RBV5_9BACT</name>
<sequence>MWSVYIIRSIKKKWYYVGSTNRLIERISEHNKGLVRSTKHFLPFQIVYTKEFNSGNDDRKYERKLKDKRIEKETMIKKIENS</sequence>
<organism evidence="2 3">
    <name type="scientific">Candidatus Wildermuthbacteria bacterium RIFCSPHIGHO2_12_FULL_40_12</name>
    <dbReference type="NCBI Taxonomy" id="1802457"/>
    <lineage>
        <taxon>Bacteria</taxon>
        <taxon>Candidatus Wildermuthiibacteriota</taxon>
    </lineage>
</organism>
<accession>A0A1G2RBV5</accession>
<dbReference type="EMBL" id="MHUC01000032">
    <property type="protein sequence ID" value="OHA70315.1"/>
    <property type="molecule type" value="Genomic_DNA"/>
</dbReference>
<comment type="caution">
    <text evidence="2">The sequence shown here is derived from an EMBL/GenBank/DDBJ whole genome shotgun (WGS) entry which is preliminary data.</text>
</comment>
<reference evidence="2 3" key="1">
    <citation type="journal article" date="2016" name="Nat. Commun.">
        <title>Thousands of microbial genomes shed light on interconnected biogeochemical processes in an aquifer system.</title>
        <authorList>
            <person name="Anantharaman K."/>
            <person name="Brown C.T."/>
            <person name="Hug L.A."/>
            <person name="Sharon I."/>
            <person name="Castelle C.J."/>
            <person name="Probst A.J."/>
            <person name="Thomas B.C."/>
            <person name="Singh A."/>
            <person name="Wilkins M.J."/>
            <person name="Karaoz U."/>
            <person name="Brodie E.L."/>
            <person name="Williams K.H."/>
            <person name="Hubbard S.S."/>
            <person name="Banfield J.F."/>
        </authorList>
    </citation>
    <scope>NUCLEOTIDE SEQUENCE [LARGE SCALE GENOMIC DNA]</scope>
</reference>
<dbReference type="AlphaFoldDB" id="A0A1G2RBV5"/>
<dbReference type="Gene3D" id="3.40.1440.10">
    <property type="entry name" value="GIY-YIG endonuclease"/>
    <property type="match status" value="1"/>
</dbReference>
<dbReference type="Pfam" id="PF01541">
    <property type="entry name" value="GIY-YIG"/>
    <property type="match status" value="1"/>
</dbReference>
<proteinExistence type="predicted"/>
<evidence type="ECO:0000313" key="3">
    <source>
        <dbReference type="Proteomes" id="UP000177078"/>
    </source>
</evidence>
<dbReference type="InterPro" id="IPR035901">
    <property type="entry name" value="GIY-YIG_endonuc_sf"/>
</dbReference>
<evidence type="ECO:0000313" key="2">
    <source>
        <dbReference type="EMBL" id="OHA70315.1"/>
    </source>
</evidence>
<dbReference type="SUPFAM" id="SSF82771">
    <property type="entry name" value="GIY-YIG endonuclease"/>
    <property type="match status" value="1"/>
</dbReference>